<dbReference type="InterPro" id="IPR018391">
    <property type="entry name" value="PQQ_b-propeller_rpt"/>
</dbReference>
<name>A0A918WFT3_STRCJ</name>
<dbReference type="InterPro" id="IPR006311">
    <property type="entry name" value="TAT_signal"/>
</dbReference>
<reference evidence="2" key="1">
    <citation type="journal article" date="2014" name="Int. J. Syst. Evol. Microbiol.">
        <title>Complete genome sequence of Corynebacterium casei LMG S-19264T (=DSM 44701T), isolated from a smear-ripened cheese.</title>
        <authorList>
            <consortium name="US DOE Joint Genome Institute (JGI-PGF)"/>
            <person name="Walter F."/>
            <person name="Albersmeier A."/>
            <person name="Kalinowski J."/>
            <person name="Ruckert C."/>
        </authorList>
    </citation>
    <scope>NUCLEOTIDE SEQUENCE</scope>
    <source>
        <strain evidence="2">JCM 4633</strain>
    </source>
</reference>
<reference evidence="2" key="2">
    <citation type="submission" date="2020-09" db="EMBL/GenBank/DDBJ databases">
        <authorList>
            <person name="Sun Q."/>
            <person name="Ohkuma M."/>
        </authorList>
    </citation>
    <scope>NUCLEOTIDE SEQUENCE</scope>
    <source>
        <strain evidence="2">JCM 4633</strain>
    </source>
</reference>
<dbReference type="PANTHER" id="PTHR34512">
    <property type="entry name" value="CELL SURFACE PROTEIN"/>
    <property type="match status" value="1"/>
</dbReference>
<feature type="domain" description="Pyrrolo-quinoline quinone repeat" evidence="1">
    <location>
        <begin position="42"/>
        <end position="184"/>
    </location>
</feature>
<dbReference type="InterPro" id="IPR011047">
    <property type="entry name" value="Quinoprotein_ADH-like_sf"/>
</dbReference>
<dbReference type="Pfam" id="PF13360">
    <property type="entry name" value="PQQ_2"/>
    <property type="match status" value="2"/>
</dbReference>
<dbReference type="SUPFAM" id="SSF50998">
    <property type="entry name" value="Quinoprotein alcohol dehydrogenase-like"/>
    <property type="match status" value="1"/>
</dbReference>
<evidence type="ECO:0000259" key="1">
    <source>
        <dbReference type="Pfam" id="PF13360"/>
    </source>
</evidence>
<evidence type="ECO:0000313" key="3">
    <source>
        <dbReference type="Proteomes" id="UP000646244"/>
    </source>
</evidence>
<dbReference type="Proteomes" id="UP000646244">
    <property type="component" value="Unassembled WGS sequence"/>
</dbReference>
<dbReference type="SMART" id="SM00564">
    <property type="entry name" value="PQQ"/>
    <property type="match status" value="8"/>
</dbReference>
<dbReference type="Gene3D" id="2.130.10.10">
    <property type="entry name" value="YVTN repeat-like/Quinoprotein amine dehydrogenase"/>
    <property type="match status" value="2"/>
</dbReference>
<proteinExistence type="predicted"/>
<organism evidence="2 3">
    <name type="scientific">Streptomyces cinnamoneus</name>
    <name type="common">Streptoverticillium cinnamoneum</name>
    <dbReference type="NCBI Taxonomy" id="53446"/>
    <lineage>
        <taxon>Bacteria</taxon>
        <taxon>Bacillati</taxon>
        <taxon>Actinomycetota</taxon>
        <taxon>Actinomycetes</taxon>
        <taxon>Kitasatosporales</taxon>
        <taxon>Streptomycetaceae</taxon>
        <taxon>Streptomyces</taxon>
        <taxon>Streptomyces cinnamoneus group</taxon>
    </lineage>
</organism>
<feature type="domain" description="Pyrrolo-quinoline quinone repeat" evidence="1">
    <location>
        <begin position="213"/>
        <end position="430"/>
    </location>
</feature>
<comment type="caution">
    <text evidence="2">The sequence shown here is derived from an EMBL/GenBank/DDBJ whole genome shotgun (WGS) entry which is preliminary data.</text>
</comment>
<dbReference type="EMBL" id="BMVB01000003">
    <property type="protein sequence ID" value="GHC40051.1"/>
    <property type="molecule type" value="Genomic_DNA"/>
</dbReference>
<dbReference type="InterPro" id="IPR002372">
    <property type="entry name" value="PQQ_rpt_dom"/>
</dbReference>
<accession>A0A918WFT3</accession>
<dbReference type="InterPro" id="IPR015943">
    <property type="entry name" value="WD40/YVTN_repeat-like_dom_sf"/>
</dbReference>
<sequence>MNSNSSRPSRRAFLLTATAGVLGAGGYAGWNVFRDKDVDAPPQRSALWTFDGRLQFGLAGDGHHLYAVTDSPAGLLSLDAADGRRRWSVRVNAEAWEAGPLAVAGGTVYVVSRSGVVRAHRADDGEPVWSAGPLGTGTPDRPVVLGSTVCVHLHRNTDDEAPTAPGVLCGLDAATGQTRWTAPASGIFQPLPRRQLLLARTGKPAGSPDDARSVGALDPLTGEARWQAPASGSEETIAVAPDGGTVYLLDEEHRLCAYDTETGERRWRAPAMDGVITAAGDGGCVYVCTYRGDLAAYNATNGDLRWRRTVAKGYCRPVVTQRDSRLFVASGEGFGSDSLFSMSSKRGYVLALSVDSGKELWRVDRTEACWSAPEVVGDDVIVTHDSAWWSYDARTGKPRWRLPGVSSVMDDPLVASDVLYGLSSGGVQALRL</sequence>
<protein>
    <recommendedName>
        <fullName evidence="1">Pyrrolo-quinoline quinone repeat domain-containing protein</fullName>
    </recommendedName>
</protein>
<dbReference type="PANTHER" id="PTHR34512:SF30">
    <property type="entry name" value="OUTER MEMBRANE PROTEIN ASSEMBLY FACTOR BAMB"/>
    <property type="match status" value="1"/>
</dbReference>
<dbReference type="PROSITE" id="PS51318">
    <property type="entry name" value="TAT"/>
    <property type="match status" value="1"/>
</dbReference>
<evidence type="ECO:0000313" key="2">
    <source>
        <dbReference type="EMBL" id="GHC40051.1"/>
    </source>
</evidence>
<gene>
    <name evidence="2" type="ORF">GCM10010507_12610</name>
</gene>
<dbReference type="RefSeq" id="WP_229844639.1">
    <property type="nucleotide sequence ID" value="NZ_BMVB01000003.1"/>
</dbReference>
<dbReference type="AlphaFoldDB" id="A0A918WFT3"/>